<dbReference type="AlphaFoldDB" id="A0A2S0PDH0"/>
<sequence length="65" mass="6992">MDARFYLVPDGPRSKTRQPSANSLTMPRGSERADSDGSTQVDEPLRSDAARARPTGAERSATTPT</sequence>
<feature type="region of interest" description="Disordered" evidence="1">
    <location>
        <begin position="1"/>
        <end position="65"/>
    </location>
</feature>
<proteinExistence type="predicted"/>
<evidence type="ECO:0000313" key="3">
    <source>
        <dbReference type="Proteomes" id="UP000244173"/>
    </source>
</evidence>
<protein>
    <submittedName>
        <fullName evidence="2">Uncharacterized protein</fullName>
    </submittedName>
</protein>
<gene>
    <name evidence="2" type="ORF">DAI18_16095</name>
</gene>
<organism evidence="2 3">
    <name type="scientific">Microvirgula aerodenitrificans</name>
    <dbReference type="NCBI Taxonomy" id="57480"/>
    <lineage>
        <taxon>Bacteria</taxon>
        <taxon>Pseudomonadati</taxon>
        <taxon>Pseudomonadota</taxon>
        <taxon>Betaproteobacteria</taxon>
        <taxon>Neisseriales</taxon>
        <taxon>Aquaspirillaceae</taxon>
        <taxon>Microvirgula</taxon>
    </lineage>
</organism>
<dbReference type="KEGG" id="maer:DAI18_16095"/>
<evidence type="ECO:0000256" key="1">
    <source>
        <dbReference type="SAM" id="MobiDB-lite"/>
    </source>
</evidence>
<evidence type="ECO:0000313" key="2">
    <source>
        <dbReference type="EMBL" id="AVY95395.1"/>
    </source>
</evidence>
<reference evidence="2 3" key="1">
    <citation type="submission" date="2018-04" db="EMBL/GenBank/DDBJ databases">
        <title>Denitrifier Microvirgula.</title>
        <authorList>
            <person name="Anderson E."/>
            <person name="Jang J."/>
            <person name="Ishii S."/>
        </authorList>
    </citation>
    <scope>NUCLEOTIDE SEQUENCE [LARGE SCALE GENOMIC DNA]</scope>
    <source>
        <strain evidence="2 3">BE2.4</strain>
    </source>
</reference>
<name>A0A2S0PDH0_9NEIS</name>
<dbReference type="EMBL" id="CP028519">
    <property type="protein sequence ID" value="AVY95395.1"/>
    <property type="molecule type" value="Genomic_DNA"/>
</dbReference>
<dbReference type="Proteomes" id="UP000244173">
    <property type="component" value="Chromosome"/>
</dbReference>
<accession>A0A2S0PDH0</accession>
<keyword evidence="3" id="KW-1185">Reference proteome</keyword>